<proteinExistence type="predicted"/>
<name>A0A2Z4MDK4_BREBE</name>
<sequence length="110" mass="11803">MNLTLNRLSLTNVDDSAGVWQYEGGKVFDGNNHVANYASTKRTVHQGTEAQNTAMLTLTLFFFGLENITLQGSHDFSSGKQIGSVSAASSQFASSIGKQFTVLGTNLVIQ</sequence>
<dbReference type="AlphaFoldDB" id="A0A2Z4MDK4"/>
<dbReference type="Proteomes" id="UP000036061">
    <property type="component" value="Chromosome"/>
</dbReference>
<gene>
    <name evidence="1" type="ORF">AB432_005345</name>
</gene>
<accession>A0A2Z4MDK4</accession>
<protein>
    <submittedName>
        <fullName evidence="1">Uncharacterized protein</fullName>
    </submittedName>
</protein>
<evidence type="ECO:0000313" key="1">
    <source>
        <dbReference type="EMBL" id="AWX54499.1"/>
    </source>
</evidence>
<dbReference type="RefSeq" id="WP_048031375.1">
    <property type="nucleotide sequence ID" value="NZ_CP030117.1"/>
</dbReference>
<organism evidence="1 2">
    <name type="scientific">Brevibacillus brevis</name>
    <name type="common">Bacillus brevis</name>
    <dbReference type="NCBI Taxonomy" id="1393"/>
    <lineage>
        <taxon>Bacteria</taxon>
        <taxon>Bacillati</taxon>
        <taxon>Bacillota</taxon>
        <taxon>Bacilli</taxon>
        <taxon>Bacillales</taxon>
        <taxon>Paenibacillaceae</taxon>
        <taxon>Brevibacillus</taxon>
    </lineage>
</organism>
<evidence type="ECO:0000313" key="2">
    <source>
        <dbReference type="Proteomes" id="UP000036061"/>
    </source>
</evidence>
<dbReference type="EMBL" id="CP030117">
    <property type="protein sequence ID" value="AWX54499.1"/>
    <property type="molecule type" value="Genomic_DNA"/>
</dbReference>
<reference evidence="1 2" key="1">
    <citation type="journal article" date="2015" name="Genome Announc.">
        <title>Draft Genome Sequence of Brevibacillus brevis DZQ7, a Plant Growth-Promoting Rhizobacterium with Broad-Spectrum Antimicrobial Activity.</title>
        <authorList>
            <person name="Hou Q."/>
            <person name="Wang C."/>
            <person name="Hou X."/>
            <person name="Xia Z."/>
            <person name="Ye J."/>
            <person name="Liu K."/>
            <person name="Liu H."/>
            <person name="Wang J."/>
            <person name="Guo H."/>
            <person name="Yu X."/>
            <person name="Yang Y."/>
            <person name="Du B."/>
            <person name="Ding Y."/>
        </authorList>
    </citation>
    <scope>NUCLEOTIDE SEQUENCE [LARGE SCALE GENOMIC DNA]</scope>
    <source>
        <strain evidence="1 2">DZQ7</strain>
    </source>
</reference>